<dbReference type="InterPro" id="IPR036396">
    <property type="entry name" value="Cyt_P450_sf"/>
</dbReference>
<dbReference type="InterPro" id="IPR017972">
    <property type="entry name" value="Cyt_P450_CS"/>
</dbReference>
<keyword evidence="9" id="KW-0492">Microsome</keyword>
<evidence type="ECO:0000256" key="4">
    <source>
        <dbReference type="ARBA" id="ARBA00004406"/>
    </source>
</evidence>
<dbReference type="PRINTS" id="PR00463">
    <property type="entry name" value="EP450I"/>
</dbReference>
<evidence type="ECO:0000313" key="15">
    <source>
        <dbReference type="Proteomes" id="UP001652740"/>
    </source>
</evidence>
<keyword evidence="12 14" id="KW-0503">Monooxygenase</keyword>
<dbReference type="SUPFAM" id="SSF48264">
    <property type="entry name" value="Cytochrome P450"/>
    <property type="match status" value="1"/>
</dbReference>
<keyword evidence="11 14" id="KW-0408">Iron</keyword>
<dbReference type="PRINTS" id="PR00385">
    <property type="entry name" value="P450"/>
</dbReference>
<organism evidence="15 16">
    <name type="scientific">Galleria mellonella</name>
    <name type="common">Greater wax moth</name>
    <dbReference type="NCBI Taxonomy" id="7137"/>
    <lineage>
        <taxon>Eukaryota</taxon>
        <taxon>Metazoa</taxon>
        <taxon>Ecdysozoa</taxon>
        <taxon>Arthropoda</taxon>
        <taxon>Hexapoda</taxon>
        <taxon>Insecta</taxon>
        <taxon>Pterygota</taxon>
        <taxon>Neoptera</taxon>
        <taxon>Endopterygota</taxon>
        <taxon>Lepidoptera</taxon>
        <taxon>Glossata</taxon>
        <taxon>Ditrysia</taxon>
        <taxon>Pyraloidea</taxon>
        <taxon>Pyralidae</taxon>
        <taxon>Galleriinae</taxon>
        <taxon>Galleria</taxon>
    </lineage>
</organism>
<dbReference type="Pfam" id="PF00067">
    <property type="entry name" value="p450"/>
    <property type="match status" value="1"/>
</dbReference>
<dbReference type="InterPro" id="IPR001128">
    <property type="entry name" value="Cyt_P450"/>
</dbReference>
<reference evidence="16" key="1">
    <citation type="submission" date="2025-08" db="UniProtKB">
        <authorList>
            <consortium name="RefSeq"/>
        </authorList>
    </citation>
    <scope>IDENTIFICATION</scope>
    <source>
        <tissue evidence="16">Whole larvae</tissue>
    </source>
</reference>
<evidence type="ECO:0000256" key="3">
    <source>
        <dbReference type="ARBA" id="ARBA00004174"/>
    </source>
</evidence>
<evidence type="ECO:0000256" key="5">
    <source>
        <dbReference type="ARBA" id="ARBA00010617"/>
    </source>
</evidence>
<comment type="cofactor">
    <cofactor evidence="1">
        <name>heme</name>
        <dbReference type="ChEBI" id="CHEBI:30413"/>
    </cofactor>
</comment>
<evidence type="ECO:0000256" key="6">
    <source>
        <dbReference type="ARBA" id="ARBA00022617"/>
    </source>
</evidence>
<name>A0ABM3MJ96_GALME</name>
<dbReference type="InterPro" id="IPR002401">
    <property type="entry name" value="Cyt_P450_E_grp-I"/>
</dbReference>
<proteinExistence type="inferred from homology"/>
<keyword evidence="10 14" id="KW-0560">Oxidoreductase</keyword>
<evidence type="ECO:0000256" key="11">
    <source>
        <dbReference type="ARBA" id="ARBA00023004"/>
    </source>
</evidence>
<evidence type="ECO:0000256" key="13">
    <source>
        <dbReference type="ARBA" id="ARBA00023136"/>
    </source>
</evidence>
<dbReference type="PROSITE" id="PS00086">
    <property type="entry name" value="CYTOCHROME_P450"/>
    <property type="match status" value="1"/>
</dbReference>
<evidence type="ECO:0000256" key="10">
    <source>
        <dbReference type="ARBA" id="ARBA00023002"/>
    </source>
</evidence>
<keyword evidence="6 14" id="KW-0349">Heme</keyword>
<comment type="similarity">
    <text evidence="5 14">Belongs to the cytochrome P450 family.</text>
</comment>
<sequence>MVTLLLLLLLVVIAYGLTYVYRRPARALLAGLPTYSQLPFIGNMHWFMGGGRLLYERFSEISEVIEKTKLPFVIWIGPYPVLVISDPEDVIIVTNSFVEKPYFYNFAQNWVGNGLITAPETALGVLDISESIVTNEYCDAFNRIVELLNGRGFNIFKHPTFLYQLTTDYRELQKCIAVVHNVSELVITKRMREREMEKENAKNETSDGRPIKSFLDILLDHNEANLSFTEKEIKFEVNTIIVGGQEAVSITLFYILLMIGYKPHIQKKLYDEMQEIFGGTKRSVTKGDLSQMKYCEAVILETLRMYPPVPVSFRYADKAIQLKSCRVPEGASFGINALGAGRSRRIWGPDALEYRPERWLGAERPGHPAAFLAFNYGRRACIGKKYAMALMKTFLAHCVLELEVHSRADQLRLKMDLGLKAASGHLIQVGLRT</sequence>
<keyword evidence="7 14" id="KW-0479">Metal-binding</keyword>
<accession>A0ABM3MJ96</accession>
<evidence type="ECO:0000256" key="7">
    <source>
        <dbReference type="ARBA" id="ARBA00022723"/>
    </source>
</evidence>
<evidence type="ECO:0000256" key="2">
    <source>
        <dbReference type="ARBA" id="ARBA00003690"/>
    </source>
</evidence>
<comment type="function">
    <text evidence="2">May be involved in the metabolism of insect hormones and in the breakdown of synthetic insecticides.</text>
</comment>
<evidence type="ECO:0000256" key="14">
    <source>
        <dbReference type="RuleBase" id="RU000461"/>
    </source>
</evidence>
<evidence type="ECO:0000256" key="8">
    <source>
        <dbReference type="ARBA" id="ARBA00022824"/>
    </source>
</evidence>
<gene>
    <name evidence="16" type="primary">LOC113519365</name>
</gene>
<keyword evidence="13" id="KW-0472">Membrane</keyword>
<comment type="subcellular location">
    <subcellularLocation>
        <location evidence="4">Endoplasmic reticulum membrane</location>
        <topology evidence="4">Peripheral membrane protein</topology>
    </subcellularLocation>
    <subcellularLocation>
        <location evidence="3">Microsome membrane</location>
        <topology evidence="3">Peripheral membrane protein</topology>
    </subcellularLocation>
</comment>
<keyword evidence="8" id="KW-0256">Endoplasmic reticulum</keyword>
<evidence type="ECO:0000256" key="12">
    <source>
        <dbReference type="ARBA" id="ARBA00023033"/>
    </source>
</evidence>
<evidence type="ECO:0000256" key="9">
    <source>
        <dbReference type="ARBA" id="ARBA00022848"/>
    </source>
</evidence>
<dbReference type="InterPro" id="IPR050196">
    <property type="entry name" value="Cytochrome_P450_Monoox"/>
</dbReference>
<dbReference type="PANTHER" id="PTHR24291:SF189">
    <property type="entry name" value="CYTOCHROME P450 4C3-RELATED"/>
    <property type="match status" value="1"/>
</dbReference>
<evidence type="ECO:0000256" key="1">
    <source>
        <dbReference type="ARBA" id="ARBA00001971"/>
    </source>
</evidence>
<dbReference type="Gene3D" id="1.10.630.10">
    <property type="entry name" value="Cytochrome P450"/>
    <property type="match status" value="2"/>
</dbReference>
<dbReference type="PANTHER" id="PTHR24291">
    <property type="entry name" value="CYTOCHROME P450 FAMILY 4"/>
    <property type="match status" value="1"/>
</dbReference>
<dbReference type="GeneID" id="113519365"/>
<keyword evidence="15" id="KW-1185">Reference proteome</keyword>
<dbReference type="Proteomes" id="UP001652740">
    <property type="component" value="Unplaced"/>
</dbReference>
<protein>
    <submittedName>
        <fullName evidence="16">Probable cytochrome P450 312a1 isoform X2</fullName>
    </submittedName>
</protein>
<dbReference type="RefSeq" id="XP_052751223.1">
    <property type="nucleotide sequence ID" value="XM_052895263.1"/>
</dbReference>
<evidence type="ECO:0000313" key="16">
    <source>
        <dbReference type="RefSeq" id="XP_052751223.1"/>
    </source>
</evidence>